<dbReference type="AlphaFoldDB" id="A0A840YBX4"/>
<dbReference type="Proteomes" id="UP000527143">
    <property type="component" value="Unassembled WGS sequence"/>
</dbReference>
<dbReference type="RefSeq" id="WP_184087170.1">
    <property type="nucleotide sequence ID" value="NZ_JACIJF010000005.1"/>
</dbReference>
<gene>
    <name evidence="2" type="ORF">FHT02_002087</name>
</gene>
<evidence type="ECO:0000313" key="2">
    <source>
        <dbReference type="EMBL" id="MBB5710847.1"/>
    </source>
</evidence>
<sequence>MAILCTVMGHTPSAQRHQNQGLEFSLCHHCGCDLIRFADSAEWTQVPTGFQVVWREFGRSDDAASVAQRMARMTPPRRRDPRNARPKPRRDPRGRPMQGTASVMGLLTRIGRLVEDEPNDTLPEKKQKVIRLPHLKTN</sequence>
<name>A0A840YBX4_9SPHN</name>
<comment type="caution">
    <text evidence="2">The sequence shown here is derived from an EMBL/GenBank/DDBJ whole genome shotgun (WGS) entry which is preliminary data.</text>
</comment>
<dbReference type="EMBL" id="JACIJF010000005">
    <property type="protein sequence ID" value="MBB5710847.1"/>
    <property type="molecule type" value="Genomic_DNA"/>
</dbReference>
<organism evidence="2 3">
    <name type="scientific">Sphingomonas xinjiangensis</name>
    <dbReference type="NCBI Taxonomy" id="643568"/>
    <lineage>
        <taxon>Bacteria</taxon>
        <taxon>Pseudomonadati</taxon>
        <taxon>Pseudomonadota</taxon>
        <taxon>Alphaproteobacteria</taxon>
        <taxon>Sphingomonadales</taxon>
        <taxon>Sphingomonadaceae</taxon>
        <taxon>Sphingomonas</taxon>
    </lineage>
</organism>
<reference evidence="2 3" key="1">
    <citation type="submission" date="2020-08" db="EMBL/GenBank/DDBJ databases">
        <title>Genomic Encyclopedia of Type Strains, Phase IV (KMG-IV): sequencing the most valuable type-strain genomes for metagenomic binning, comparative biology and taxonomic classification.</title>
        <authorList>
            <person name="Goeker M."/>
        </authorList>
    </citation>
    <scope>NUCLEOTIDE SEQUENCE [LARGE SCALE GENOMIC DNA]</scope>
    <source>
        <strain evidence="2 3">DSM 26736</strain>
    </source>
</reference>
<feature type="compositionally biased region" description="Basic residues" evidence="1">
    <location>
        <begin position="128"/>
        <end position="138"/>
    </location>
</feature>
<feature type="region of interest" description="Disordered" evidence="1">
    <location>
        <begin position="63"/>
        <end position="138"/>
    </location>
</feature>
<accession>A0A840YBX4</accession>
<keyword evidence="3" id="KW-1185">Reference proteome</keyword>
<evidence type="ECO:0000313" key="3">
    <source>
        <dbReference type="Proteomes" id="UP000527143"/>
    </source>
</evidence>
<evidence type="ECO:0000256" key="1">
    <source>
        <dbReference type="SAM" id="MobiDB-lite"/>
    </source>
</evidence>
<protein>
    <submittedName>
        <fullName evidence="2">Uncharacterized protein</fullName>
    </submittedName>
</protein>
<feature type="compositionally biased region" description="Basic and acidic residues" evidence="1">
    <location>
        <begin position="77"/>
        <end position="94"/>
    </location>
</feature>
<proteinExistence type="predicted"/>